<sequence length="178" mass="19433">MKQIFCILALLFVTSAFAQKLPFVVGAVAETGYGILSDGTDGAGLNRMTPFIGAWINEIGYCRLGYGLYNYSRTDADGEHLSVKSRAFNVTLGASLGGPGRPYLIGSFSRAKQLANIGDVTWNEWGVGGGATFQMLPTAAIVTELEYRWIRSHYDPVKELRVGGTRLQFNVGFVVYVY</sequence>
<reference evidence="2 3" key="1">
    <citation type="submission" date="2017-11" db="EMBL/GenBank/DDBJ databases">
        <title>Animal gut microbial communities from fecal samples from Wisconsin, USA.</title>
        <authorList>
            <person name="Neumann A."/>
        </authorList>
    </citation>
    <scope>NUCLEOTIDE SEQUENCE [LARGE SCALE GENOMIC DNA]</scope>
    <source>
        <strain evidence="2 3">UWS3</strain>
    </source>
</reference>
<gene>
    <name evidence="2" type="ORF">BGX16_2638</name>
</gene>
<dbReference type="RefSeq" id="WP_100426449.1">
    <property type="nucleotide sequence ID" value="NZ_PGEX01000001.1"/>
</dbReference>
<feature type="chain" id="PRO_5014967760" description="Outer membrane protein beta-barrel domain-containing protein" evidence="1">
    <location>
        <begin position="19"/>
        <end position="178"/>
    </location>
</feature>
<evidence type="ECO:0000256" key="1">
    <source>
        <dbReference type="SAM" id="SignalP"/>
    </source>
</evidence>
<dbReference type="Proteomes" id="UP000231134">
    <property type="component" value="Unassembled WGS sequence"/>
</dbReference>
<comment type="caution">
    <text evidence="2">The sequence shown here is derived from an EMBL/GenBank/DDBJ whole genome shotgun (WGS) entry which is preliminary data.</text>
</comment>
<keyword evidence="1" id="KW-0732">Signal</keyword>
<feature type="signal peptide" evidence="1">
    <location>
        <begin position="1"/>
        <end position="18"/>
    </location>
</feature>
<dbReference type="InterPro" id="IPR011250">
    <property type="entry name" value="OMP/PagP_B-barrel"/>
</dbReference>
<accession>A0A2M9AA36</accession>
<dbReference type="EMBL" id="PGEX01000001">
    <property type="protein sequence ID" value="PJJ42601.1"/>
    <property type="molecule type" value="Genomic_DNA"/>
</dbReference>
<protein>
    <recommendedName>
        <fullName evidence="4">Outer membrane protein beta-barrel domain-containing protein</fullName>
    </recommendedName>
</protein>
<evidence type="ECO:0000313" key="3">
    <source>
        <dbReference type="Proteomes" id="UP000231134"/>
    </source>
</evidence>
<proteinExistence type="predicted"/>
<organism evidence="2 3">
    <name type="scientific">Hallerella succinigenes</name>
    <dbReference type="NCBI Taxonomy" id="1896222"/>
    <lineage>
        <taxon>Bacteria</taxon>
        <taxon>Pseudomonadati</taxon>
        <taxon>Fibrobacterota</taxon>
        <taxon>Fibrobacteria</taxon>
        <taxon>Fibrobacterales</taxon>
        <taxon>Fibrobacteraceae</taxon>
        <taxon>Hallerella</taxon>
    </lineage>
</organism>
<name>A0A2M9AA36_9BACT</name>
<keyword evidence="3" id="KW-1185">Reference proteome</keyword>
<evidence type="ECO:0000313" key="2">
    <source>
        <dbReference type="EMBL" id="PJJ42601.1"/>
    </source>
</evidence>
<dbReference type="SUPFAM" id="SSF56925">
    <property type="entry name" value="OMPA-like"/>
    <property type="match status" value="1"/>
</dbReference>
<evidence type="ECO:0008006" key="4">
    <source>
        <dbReference type="Google" id="ProtNLM"/>
    </source>
</evidence>
<dbReference type="AlphaFoldDB" id="A0A2M9AA36"/>
<dbReference type="OrthoDB" id="9809176at2"/>